<dbReference type="EMBL" id="MT457475">
    <property type="protein sequence ID" value="QKE60843.1"/>
    <property type="molecule type" value="Genomic_DNA"/>
</dbReference>
<name>A0A7G3WH45_9CAUD</name>
<keyword evidence="3" id="KW-1185">Reference proteome</keyword>
<evidence type="ECO:0000313" key="3">
    <source>
        <dbReference type="Proteomes" id="UP000516780"/>
    </source>
</evidence>
<dbReference type="Proteomes" id="UP000516780">
    <property type="component" value="Segment"/>
</dbReference>
<sequence length="1091" mass="124074">MTLNCPTPNPFPQKKNDVDLSKVSNIRKMIQENQAMRRKLRKTVANQAAQQAQDTRLREKEVFEEWLLNTEKAVSLDPTESVKLEDQLAALFNLRTNNALDSGLEFNTPGEIRANLVSAKRTAENFIELATKYVTTKKMREMSGTFKQYFERFGIPKERWDELRLQIHEIGQQWDDAPLLGRTPGQDWLMKYRQDKLVQELSAYGMTEGELDDLISISRELSNTFDDIRTIANAMGVDVGKQQNIGYFRRAVQERYGMFFEAKYGKQGTEANRRFPGIGSTAVKRSRESWHFIPEDIKAITTLPAFKGMTEEQLLEIFTNDPLKFRQFLHDKVSVQELETLVKTGIMSKVPMSAVELNDYLNDVFPLPLKAISEKFKTDPLEALADYGNELKRAAGESAMFKYLASVGVQKNHAVPADVVRANPEKYKDFVRLDNASFERFGLGDLLDVMDEGTRTELGRIYVHPRVERQLMAMSRVSSRPEELAQIAQVLVWVNKHFNVAAMLGSGTEYVSRLLGGVAINSVAAGMNISTVMPRIWEFAKIQKHGVEAIEDVKRVYTVGGKTYTASEMARQFLIRQGQDVIPLHGVGSTKPNLASLNPVLLPRAFRDIYEYSKMFGDPITGAKNTIAYSAKQFDRMIQSSFMPLAAVANYMELAFKYATWMSLFKQEGFEVPGKLGIFKEFDSFDEASRYMDEYFVNYHAIGEVPAAMSNAIPFSGYVLQNPPMQWRDMLRRPYAYTHYLMALQRIGRGNCSVNLQAAGFTEQELDSFPVVLGCDPTNNRVSAMFPGNYDPRVDAFIFLNKGVKTGLRLFGQDTGNPFTDLKTETGESNLLQDVMKEWAQIGNTTSKTFVETVTGRSLFNDMNIWEDDDFRGIKVNPVLRYLVSRYPVISAVEQNRGVGRLLDPLFPQKRVEDEFGRTIDPGRDGILASVPLEPMTRAEKKKWLAENQQGYMTRLASLAGINTRTIDIDEGTQYTLSELKASRRELDKKWTDGVQELAKLRIAGKDAKGQAKELEDLALTVDQLEMDIMRIQYYMRENKIPERQVVNQLKDMKLELGVRSLPLPLESQQIINDLAIKRINQMYQLQQESK</sequence>
<evidence type="ECO:0000256" key="1">
    <source>
        <dbReference type="SAM" id="Coils"/>
    </source>
</evidence>
<reference evidence="2 3" key="1">
    <citation type="journal article" date="2020" name="Microb. Ecol.">
        <title>Novel Virus on Filamentous Arthronema africanum Cyanobacterium.</title>
        <authorList>
            <person name="Petrzik K."/>
            <person name="Lukavsky J."/>
            <person name="Koloniuk I."/>
        </authorList>
    </citation>
    <scope>NUCLEOTIDE SEQUENCE [LARGE SCALE GENOMIC DNA]</scope>
</reference>
<protein>
    <submittedName>
        <fullName evidence="2">Uncharacterized protein</fullName>
    </submittedName>
</protein>
<accession>A0A7G3WH45</accession>
<proteinExistence type="predicted"/>
<evidence type="ECO:0000313" key="2">
    <source>
        <dbReference type="EMBL" id="QKE60843.1"/>
    </source>
</evidence>
<organism evidence="2 3">
    <name type="scientific">Arthronema virus TR020</name>
    <dbReference type="NCBI Taxonomy" id="2736280"/>
    <lineage>
        <taxon>Viruses</taxon>
        <taxon>Duplodnaviria</taxon>
        <taxon>Heunggongvirae</taxon>
        <taxon>Uroviricota</taxon>
        <taxon>Caudoviricetes</taxon>
        <taxon>Saffermanviridae</taxon>
        <taxon>Arthrovirus</taxon>
        <taxon>Arthrovirus TR020</taxon>
    </lineage>
</organism>
<feature type="coiled-coil region" evidence="1">
    <location>
        <begin position="998"/>
        <end position="1028"/>
    </location>
</feature>
<keyword evidence="1" id="KW-0175">Coiled coil</keyword>